<dbReference type="SUPFAM" id="SSF52540">
    <property type="entry name" value="P-loop containing nucleoside triphosphate hydrolases"/>
    <property type="match status" value="1"/>
</dbReference>
<feature type="domain" description="ABC transporter" evidence="1">
    <location>
        <begin position="13"/>
        <end position="137"/>
    </location>
</feature>
<protein>
    <submittedName>
        <fullName evidence="2">ATP-binding cassette domain-containing protein</fullName>
    </submittedName>
</protein>
<dbReference type="PANTHER" id="PTHR43423">
    <property type="entry name" value="ABC TRANSPORTER I FAMILY MEMBER 17"/>
    <property type="match status" value="1"/>
</dbReference>
<dbReference type="InterPro" id="IPR027417">
    <property type="entry name" value="P-loop_NTPase"/>
</dbReference>
<keyword evidence="2" id="KW-0067">ATP-binding</keyword>
<dbReference type="Gene3D" id="3.40.50.300">
    <property type="entry name" value="P-loop containing nucleotide triphosphate hydrolases"/>
    <property type="match status" value="1"/>
</dbReference>
<evidence type="ECO:0000313" key="2">
    <source>
        <dbReference type="EMBL" id="MEB3429716.1"/>
    </source>
</evidence>
<dbReference type="GO" id="GO:0005524">
    <property type="term" value="F:ATP binding"/>
    <property type="evidence" value="ECO:0007669"/>
    <property type="project" value="UniProtKB-KW"/>
</dbReference>
<evidence type="ECO:0000259" key="1">
    <source>
        <dbReference type="Pfam" id="PF00005"/>
    </source>
</evidence>
<keyword evidence="3" id="KW-1185">Reference proteome</keyword>
<comment type="caution">
    <text evidence="2">The sequence shown here is derived from an EMBL/GenBank/DDBJ whole genome shotgun (WGS) entry which is preliminary data.</text>
</comment>
<dbReference type="Proteomes" id="UP001357733">
    <property type="component" value="Unassembled WGS sequence"/>
</dbReference>
<sequence>MFRFNNVYFKDILKNINLSIENNEMIGITGESGSGKSTFLKLFNKFNIPSKGNIYYDDKNILNIKSNILRKEVIMMPEAPYIYGKTINDFLYTSLSYNSKENVSKDKKYELLNLTNLNKNLNDSTSTLSSGEAKKIGFSLNDAFKTKVSTFR</sequence>
<evidence type="ECO:0000313" key="3">
    <source>
        <dbReference type="Proteomes" id="UP001357733"/>
    </source>
</evidence>
<dbReference type="InterPro" id="IPR003439">
    <property type="entry name" value="ABC_transporter-like_ATP-bd"/>
</dbReference>
<dbReference type="GO" id="GO:0016887">
    <property type="term" value="F:ATP hydrolysis activity"/>
    <property type="evidence" value="ECO:0007669"/>
    <property type="project" value="InterPro"/>
</dbReference>
<keyword evidence="2" id="KW-0547">Nucleotide-binding</keyword>
<organism evidence="2 3">
    <name type="scientific">Citroniella saccharovorans</name>
    <dbReference type="NCBI Taxonomy" id="2053367"/>
    <lineage>
        <taxon>Bacteria</taxon>
        <taxon>Bacillati</taxon>
        <taxon>Bacillota</taxon>
        <taxon>Tissierellia</taxon>
        <taxon>Tissierellales</taxon>
        <taxon>Peptoniphilaceae</taxon>
        <taxon>Citroniella</taxon>
    </lineage>
</organism>
<dbReference type="AlphaFoldDB" id="A0AAW9MUB6"/>
<dbReference type="RefSeq" id="WP_324619887.1">
    <property type="nucleotide sequence ID" value="NZ_JAYKOT010000003.1"/>
</dbReference>
<accession>A0AAW9MUB6</accession>
<dbReference type="Pfam" id="PF00005">
    <property type="entry name" value="ABC_tran"/>
    <property type="match status" value="1"/>
</dbReference>
<reference evidence="2 3" key="1">
    <citation type="submission" date="2024-01" db="EMBL/GenBank/DDBJ databases">
        <title>Complete genome sequence of Citroniella saccharovorans strain M6.X9, isolated from human fecal sample.</title>
        <authorList>
            <person name="Cheng G."/>
            <person name="Westerholm M."/>
            <person name="Schnurer A."/>
        </authorList>
    </citation>
    <scope>NUCLEOTIDE SEQUENCE [LARGE SCALE GENOMIC DNA]</scope>
    <source>
        <strain evidence="2 3">DSM 29873</strain>
    </source>
</reference>
<dbReference type="EMBL" id="JAYKOT010000003">
    <property type="protein sequence ID" value="MEB3429716.1"/>
    <property type="molecule type" value="Genomic_DNA"/>
</dbReference>
<proteinExistence type="predicted"/>
<gene>
    <name evidence="2" type="ORF">VLK81_06790</name>
</gene>
<name>A0AAW9MUB6_9FIRM</name>
<dbReference type="PANTHER" id="PTHR43423:SF1">
    <property type="entry name" value="ABC TRANSPORTER I FAMILY MEMBER 17"/>
    <property type="match status" value="1"/>
</dbReference>